<protein>
    <recommendedName>
        <fullName evidence="1">RelA/SpoT domain-containing protein</fullName>
    </recommendedName>
</protein>
<evidence type="ECO:0000259" key="1">
    <source>
        <dbReference type="SMART" id="SM00954"/>
    </source>
</evidence>
<dbReference type="RefSeq" id="WP_091375374.1">
    <property type="nucleotide sequence ID" value="NZ_FNDV01000002.1"/>
</dbReference>
<dbReference type="SUPFAM" id="SSF81301">
    <property type="entry name" value="Nucleotidyltransferase"/>
    <property type="match status" value="1"/>
</dbReference>
<dbReference type="InterPro" id="IPR043519">
    <property type="entry name" value="NT_sf"/>
</dbReference>
<gene>
    <name evidence="2" type="ORF">SAMN05192558_105420</name>
</gene>
<dbReference type="GO" id="GO:0015969">
    <property type="term" value="P:guanosine tetraphosphate metabolic process"/>
    <property type="evidence" value="ECO:0007669"/>
    <property type="project" value="InterPro"/>
</dbReference>
<dbReference type="PANTHER" id="PTHR47837">
    <property type="entry name" value="GTP PYROPHOSPHOKINASE YJBM"/>
    <property type="match status" value="1"/>
</dbReference>
<dbReference type="STRING" id="504798.SAMN05421871_102470"/>
<dbReference type="InterPro" id="IPR052366">
    <property type="entry name" value="GTP_Pyrophosphokinase"/>
</dbReference>
<dbReference type="AlphaFoldDB" id="A0A1H0NPE4"/>
<dbReference type="OrthoDB" id="9801824at2"/>
<dbReference type="PANTHER" id="PTHR47837:SF1">
    <property type="entry name" value="GTP PYROPHOSPHOKINASE YJBM"/>
    <property type="match status" value="1"/>
</dbReference>
<organism evidence="2 3">
    <name type="scientific">Actinokineospora alba</name>
    <dbReference type="NCBI Taxonomy" id="504798"/>
    <lineage>
        <taxon>Bacteria</taxon>
        <taxon>Bacillati</taxon>
        <taxon>Actinomycetota</taxon>
        <taxon>Actinomycetes</taxon>
        <taxon>Pseudonocardiales</taxon>
        <taxon>Pseudonocardiaceae</taxon>
        <taxon>Actinokineospora</taxon>
    </lineage>
</organism>
<reference evidence="3" key="1">
    <citation type="submission" date="2016-10" db="EMBL/GenBank/DDBJ databases">
        <authorList>
            <person name="Varghese N."/>
            <person name="Submissions S."/>
        </authorList>
    </citation>
    <scope>NUCLEOTIDE SEQUENCE [LARGE SCALE GENOMIC DNA]</scope>
    <source>
        <strain evidence="3">IBRC-M 10655</strain>
    </source>
</reference>
<dbReference type="Gene3D" id="3.30.460.10">
    <property type="entry name" value="Beta Polymerase, domain 2"/>
    <property type="match status" value="1"/>
</dbReference>
<dbReference type="SMART" id="SM00954">
    <property type="entry name" value="RelA_SpoT"/>
    <property type="match status" value="1"/>
</dbReference>
<dbReference type="EMBL" id="FNJB01000005">
    <property type="protein sequence ID" value="SDO94418.1"/>
    <property type="molecule type" value="Genomic_DNA"/>
</dbReference>
<dbReference type="InterPro" id="IPR007685">
    <property type="entry name" value="RelA_SpoT"/>
</dbReference>
<dbReference type="Pfam" id="PF04607">
    <property type="entry name" value="RelA_SpoT"/>
    <property type="match status" value="1"/>
</dbReference>
<feature type="domain" description="RelA/SpoT" evidence="1">
    <location>
        <begin position="61"/>
        <end position="174"/>
    </location>
</feature>
<keyword evidence="3" id="KW-1185">Reference proteome</keyword>
<dbReference type="CDD" id="cd05399">
    <property type="entry name" value="NT_Rel-Spo_like"/>
    <property type="match status" value="1"/>
</dbReference>
<dbReference type="Proteomes" id="UP000199651">
    <property type="component" value="Unassembled WGS sequence"/>
</dbReference>
<accession>A0A1H0NPE4</accession>
<evidence type="ECO:0000313" key="3">
    <source>
        <dbReference type="Proteomes" id="UP000199651"/>
    </source>
</evidence>
<name>A0A1H0NPE4_9PSEU</name>
<proteinExistence type="predicted"/>
<sequence>MPSEAKWTKSQIARLGKNLTKSNPSDPQHIEQLHDLLSIYDESLSEAVELVQSTLSINATPRVKNTGTILEKLKRSGGGSLPNIQDLAGMRIVLDIDWIEQDRIVADLRELFTTSENKKPKEYDRRVTPLQGYRAVHLVVFHNNLPVEIQIRTKLQHQWANLYEKLADIVGRGIRYGERPERWTTIIDTLAKTRGGQDVTSDSEASLELIPSIINVVQRQADEIAAHEFASTLAKNPSFAETLPMIYESLPTEIQIDENVQMIERSIAEINRSVTTLTDLRAKYEPLFTKVWETVRSERVLEVARLLTAQLEAQHGLPMPEEVQQYINNYVDGKIDEIVEKLHNENELPGVH</sequence>
<evidence type="ECO:0000313" key="2">
    <source>
        <dbReference type="EMBL" id="SDO94418.1"/>
    </source>
</evidence>